<dbReference type="Proteomes" id="UP000604083">
    <property type="component" value="Unassembled WGS sequence"/>
</dbReference>
<organism evidence="2 3">
    <name type="scientific">Roseibacillus ishigakijimensis</name>
    <dbReference type="NCBI Taxonomy" id="454146"/>
    <lineage>
        <taxon>Bacteria</taxon>
        <taxon>Pseudomonadati</taxon>
        <taxon>Verrucomicrobiota</taxon>
        <taxon>Verrucomicrobiia</taxon>
        <taxon>Verrucomicrobiales</taxon>
        <taxon>Verrucomicrobiaceae</taxon>
        <taxon>Roseibacillus</taxon>
    </lineage>
</organism>
<keyword evidence="1" id="KW-0472">Membrane</keyword>
<keyword evidence="1" id="KW-0812">Transmembrane</keyword>
<dbReference type="EMBL" id="JAENIO010000028">
    <property type="protein sequence ID" value="MBK1834661.1"/>
    <property type="molecule type" value="Genomic_DNA"/>
</dbReference>
<reference evidence="2" key="1">
    <citation type="submission" date="2021-01" db="EMBL/GenBank/DDBJ databases">
        <title>Modified the classification status of verrucomicrobia.</title>
        <authorList>
            <person name="Feng X."/>
        </authorList>
    </citation>
    <scope>NUCLEOTIDE SEQUENCE</scope>
    <source>
        <strain evidence="2">KCTC 12986</strain>
    </source>
</reference>
<feature type="transmembrane region" description="Helical" evidence="1">
    <location>
        <begin position="195"/>
        <end position="216"/>
    </location>
</feature>
<evidence type="ECO:0000256" key="1">
    <source>
        <dbReference type="SAM" id="Phobius"/>
    </source>
</evidence>
<keyword evidence="3" id="KW-1185">Reference proteome</keyword>
<dbReference type="RefSeq" id="WP_377174424.1">
    <property type="nucleotide sequence ID" value="NZ_JBHUJA010000032.1"/>
</dbReference>
<dbReference type="AlphaFoldDB" id="A0A934VN15"/>
<evidence type="ECO:0000313" key="2">
    <source>
        <dbReference type="EMBL" id="MBK1834661.1"/>
    </source>
</evidence>
<proteinExistence type="predicted"/>
<gene>
    <name evidence="2" type="ORF">JIN78_11365</name>
</gene>
<comment type="caution">
    <text evidence="2">The sequence shown here is derived from an EMBL/GenBank/DDBJ whole genome shotgun (WGS) entry which is preliminary data.</text>
</comment>
<keyword evidence="1" id="KW-1133">Transmembrane helix</keyword>
<sequence length="225" mass="25487">MSKRSEWGFTAGVKPLLSVLALSGGLLLPATGHVVEQLYAEWRAEGEEWQLEIQFDAGYADPETRNEPFAPAPLRRWLLAQSEETWARQREEAARYLAEMLIVRCDERELSPQLSFPDWETRPPDFPQLINGAAYFRVLWQSREPGRLEVGVREGDFPKLIVERGSEFLLLAPGESTVLRSATPQTEETGSRPSLLRWLPGLGGGLLLLLLLFRFFPSPKNEIAR</sequence>
<evidence type="ECO:0000313" key="3">
    <source>
        <dbReference type="Proteomes" id="UP000604083"/>
    </source>
</evidence>
<accession>A0A934VN15</accession>
<protein>
    <submittedName>
        <fullName evidence="2">Uncharacterized protein</fullName>
    </submittedName>
</protein>
<name>A0A934VN15_9BACT</name>